<feature type="non-terminal residue" evidence="3">
    <location>
        <position position="1"/>
    </location>
</feature>
<feature type="domain" description="ATP-dependent RNA helicase Ski2/MTR4 C-terminal" evidence="2">
    <location>
        <begin position="1"/>
        <end position="37"/>
    </location>
</feature>
<dbReference type="EMBL" id="JAHRIN010034012">
    <property type="protein sequence ID" value="MEQ2202884.1"/>
    <property type="molecule type" value="Genomic_DNA"/>
</dbReference>
<evidence type="ECO:0000256" key="1">
    <source>
        <dbReference type="SAM" id="MobiDB-lite"/>
    </source>
</evidence>
<comment type="caution">
    <text evidence="3">The sequence shown here is derived from an EMBL/GenBank/DDBJ whole genome shotgun (WGS) entry which is preliminary data.</text>
</comment>
<dbReference type="InterPro" id="IPR012961">
    <property type="entry name" value="Ski2/MTR4_C"/>
</dbReference>
<keyword evidence="4" id="KW-1185">Reference proteome</keyword>
<protein>
    <recommendedName>
        <fullName evidence="2">ATP-dependent RNA helicase Ski2/MTR4 C-terminal domain-containing protein</fullName>
    </recommendedName>
</protein>
<proteinExistence type="predicted"/>
<feature type="region of interest" description="Disordered" evidence="1">
    <location>
        <begin position="90"/>
        <end position="109"/>
    </location>
</feature>
<evidence type="ECO:0000313" key="3">
    <source>
        <dbReference type="EMBL" id="MEQ2202884.1"/>
    </source>
</evidence>
<organism evidence="3 4">
    <name type="scientific">Xenoophorus captivus</name>
    <dbReference type="NCBI Taxonomy" id="1517983"/>
    <lineage>
        <taxon>Eukaryota</taxon>
        <taxon>Metazoa</taxon>
        <taxon>Chordata</taxon>
        <taxon>Craniata</taxon>
        <taxon>Vertebrata</taxon>
        <taxon>Euteleostomi</taxon>
        <taxon>Actinopterygii</taxon>
        <taxon>Neopterygii</taxon>
        <taxon>Teleostei</taxon>
        <taxon>Neoteleostei</taxon>
        <taxon>Acanthomorphata</taxon>
        <taxon>Ovalentaria</taxon>
        <taxon>Atherinomorphae</taxon>
        <taxon>Cyprinodontiformes</taxon>
        <taxon>Goodeidae</taxon>
        <taxon>Xenoophorus</taxon>
    </lineage>
</organism>
<evidence type="ECO:0000313" key="4">
    <source>
        <dbReference type="Proteomes" id="UP001434883"/>
    </source>
</evidence>
<evidence type="ECO:0000259" key="2">
    <source>
        <dbReference type="Pfam" id="PF08148"/>
    </source>
</evidence>
<dbReference type="Pfam" id="PF08148">
    <property type="entry name" value="DSHCT"/>
    <property type="match status" value="1"/>
</dbReference>
<reference evidence="3 4" key="1">
    <citation type="submission" date="2021-06" db="EMBL/GenBank/DDBJ databases">
        <authorList>
            <person name="Palmer J.M."/>
        </authorList>
    </citation>
    <scope>NUCLEOTIDE SEQUENCE [LARGE SCALE GENOMIC DNA]</scope>
    <source>
        <strain evidence="3 4">XC_2019</strain>
        <tissue evidence="3">Muscle</tissue>
    </source>
</reference>
<name>A0ABV0R436_9TELE</name>
<dbReference type="Gene3D" id="1.10.3380.30">
    <property type="match status" value="1"/>
</dbReference>
<dbReference type="Proteomes" id="UP001434883">
    <property type="component" value="Unassembled WGS sequence"/>
</dbReference>
<sequence length="122" mass="14135">SIIRCMRRLEEVLRQMCSAAKAIGNTELENKFAEGCNVTKYEKNSQYYSALILSLQDERSTYHHQSHDSPLQQSCQYVTPVMFVIRHPRQARVHRGSDQEELKGWSEQPCPLDPKPCLQVEL</sequence>
<accession>A0ABV0R436</accession>
<gene>
    <name evidence="3" type="ORF">XENOCAPTIV_019121</name>
</gene>
<feature type="compositionally biased region" description="Basic and acidic residues" evidence="1">
    <location>
        <begin position="95"/>
        <end position="104"/>
    </location>
</feature>